<dbReference type="SUPFAM" id="SSF103473">
    <property type="entry name" value="MFS general substrate transporter"/>
    <property type="match status" value="1"/>
</dbReference>
<keyword evidence="4 6" id="KW-1133">Transmembrane helix</keyword>
<evidence type="ECO:0000256" key="3">
    <source>
        <dbReference type="ARBA" id="ARBA00022692"/>
    </source>
</evidence>
<organism evidence="7">
    <name type="scientific">marine sediment metagenome</name>
    <dbReference type="NCBI Taxonomy" id="412755"/>
    <lineage>
        <taxon>unclassified sequences</taxon>
        <taxon>metagenomes</taxon>
        <taxon>ecological metagenomes</taxon>
    </lineage>
</organism>
<dbReference type="Pfam" id="PF07690">
    <property type="entry name" value="MFS_1"/>
    <property type="match status" value="1"/>
</dbReference>
<feature type="transmembrane region" description="Helical" evidence="6">
    <location>
        <begin position="152"/>
        <end position="171"/>
    </location>
</feature>
<comment type="subcellular location">
    <subcellularLocation>
        <location evidence="1">Cell membrane</location>
        <topology evidence="1">Multi-pass membrane protein</topology>
    </subcellularLocation>
</comment>
<evidence type="ECO:0000256" key="1">
    <source>
        <dbReference type="ARBA" id="ARBA00004651"/>
    </source>
</evidence>
<keyword evidence="5 6" id="KW-0472">Membrane</keyword>
<keyword evidence="3 6" id="KW-0812">Transmembrane</keyword>
<evidence type="ECO:0000256" key="4">
    <source>
        <dbReference type="ARBA" id="ARBA00022989"/>
    </source>
</evidence>
<feature type="transmembrane region" description="Helical" evidence="6">
    <location>
        <begin position="121"/>
        <end position="146"/>
    </location>
</feature>
<feature type="non-terminal residue" evidence="7">
    <location>
        <position position="172"/>
    </location>
</feature>
<evidence type="ECO:0000256" key="5">
    <source>
        <dbReference type="ARBA" id="ARBA00023136"/>
    </source>
</evidence>
<accession>A0A0F9ANF0</accession>
<dbReference type="InterPro" id="IPR011701">
    <property type="entry name" value="MFS"/>
</dbReference>
<gene>
    <name evidence="7" type="ORF">LCGC14_2890720</name>
</gene>
<dbReference type="EMBL" id="LAZR01056644">
    <property type="protein sequence ID" value="KKK73746.1"/>
    <property type="molecule type" value="Genomic_DNA"/>
</dbReference>
<sequence>MLLILAVRSVAQGFHSPATAAIIPLLVPKNKLTKVNSVENIFNSTVSLIGPIVGAVLVEVIGVENMAAILWIDIITFIIAVFPVLIISIPDITKKKREQKENSFSSEFKEGVSFIKNQDGLLSLLTTFTVLNIMITPVFVLLPLVIIDPSLINGNASTLAIFMVITQIGAII</sequence>
<name>A0A0F9ANF0_9ZZZZ</name>
<dbReference type="GO" id="GO:0022857">
    <property type="term" value="F:transmembrane transporter activity"/>
    <property type="evidence" value="ECO:0007669"/>
    <property type="project" value="InterPro"/>
</dbReference>
<evidence type="ECO:0000256" key="2">
    <source>
        <dbReference type="ARBA" id="ARBA00022475"/>
    </source>
</evidence>
<dbReference type="GO" id="GO:0005886">
    <property type="term" value="C:plasma membrane"/>
    <property type="evidence" value="ECO:0007669"/>
    <property type="project" value="UniProtKB-SubCell"/>
</dbReference>
<dbReference type="InterPro" id="IPR036259">
    <property type="entry name" value="MFS_trans_sf"/>
</dbReference>
<proteinExistence type="predicted"/>
<protein>
    <recommendedName>
        <fullName evidence="8">Major facilitator superfamily (MFS) profile domain-containing protein</fullName>
    </recommendedName>
</protein>
<dbReference type="Gene3D" id="1.20.1250.20">
    <property type="entry name" value="MFS general substrate transporter like domains"/>
    <property type="match status" value="1"/>
</dbReference>
<keyword evidence="2" id="KW-1003">Cell membrane</keyword>
<reference evidence="7" key="1">
    <citation type="journal article" date="2015" name="Nature">
        <title>Complex archaea that bridge the gap between prokaryotes and eukaryotes.</title>
        <authorList>
            <person name="Spang A."/>
            <person name="Saw J.H."/>
            <person name="Jorgensen S.L."/>
            <person name="Zaremba-Niedzwiedzka K."/>
            <person name="Martijn J."/>
            <person name="Lind A.E."/>
            <person name="van Eijk R."/>
            <person name="Schleper C."/>
            <person name="Guy L."/>
            <person name="Ettema T.J."/>
        </authorList>
    </citation>
    <scope>NUCLEOTIDE SEQUENCE</scope>
</reference>
<evidence type="ECO:0008006" key="8">
    <source>
        <dbReference type="Google" id="ProtNLM"/>
    </source>
</evidence>
<comment type="caution">
    <text evidence="7">The sequence shown here is derived from an EMBL/GenBank/DDBJ whole genome shotgun (WGS) entry which is preliminary data.</text>
</comment>
<dbReference type="PANTHER" id="PTHR23513">
    <property type="entry name" value="INTEGRAL MEMBRANE EFFLUX PROTEIN-RELATED"/>
    <property type="match status" value="1"/>
</dbReference>
<evidence type="ECO:0000313" key="7">
    <source>
        <dbReference type="EMBL" id="KKK73746.1"/>
    </source>
</evidence>
<evidence type="ECO:0000256" key="6">
    <source>
        <dbReference type="SAM" id="Phobius"/>
    </source>
</evidence>
<feature type="transmembrane region" description="Helical" evidence="6">
    <location>
        <begin position="68"/>
        <end position="89"/>
    </location>
</feature>
<dbReference type="PANTHER" id="PTHR23513:SF6">
    <property type="entry name" value="MAJOR FACILITATOR SUPERFAMILY ASSOCIATED DOMAIN-CONTAINING PROTEIN"/>
    <property type="match status" value="1"/>
</dbReference>
<dbReference type="AlphaFoldDB" id="A0A0F9ANF0"/>